<evidence type="ECO:0000313" key="1">
    <source>
        <dbReference type="EMBL" id="CAB4683089.1"/>
    </source>
</evidence>
<proteinExistence type="predicted"/>
<organism evidence="1">
    <name type="scientific">freshwater metagenome</name>
    <dbReference type="NCBI Taxonomy" id="449393"/>
    <lineage>
        <taxon>unclassified sequences</taxon>
        <taxon>metagenomes</taxon>
        <taxon>ecological metagenomes</taxon>
    </lineage>
</organism>
<reference evidence="1" key="1">
    <citation type="submission" date="2020-05" db="EMBL/GenBank/DDBJ databases">
        <authorList>
            <person name="Chiriac C."/>
            <person name="Salcher M."/>
            <person name="Ghai R."/>
            <person name="Kavagutti S V."/>
        </authorList>
    </citation>
    <scope>NUCLEOTIDE SEQUENCE</scope>
</reference>
<dbReference type="EMBL" id="CAEZXM010000040">
    <property type="protein sequence ID" value="CAB4683089.1"/>
    <property type="molecule type" value="Genomic_DNA"/>
</dbReference>
<gene>
    <name evidence="1" type="ORF">UFOPK2366_00335</name>
</gene>
<accession>A0A6J6NAC1</accession>
<name>A0A6J6NAC1_9ZZZZ</name>
<sequence length="58" mass="6335">MTATLASTGEMMYIMMTTPTRLSVEVSTMLSDCCMLCEILSMSLVTRLSMSPRGCEST</sequence>
<protein>
    <submittedName>
        <fullName evidence="1">Unannotated protein</fullName>
    </submittedName>
</protein>
<dbReference type="AlphaFoldDB" id="A0A6J6NAC1"/>